<name>A0AAD1X9T9_EUPCR</name>
<protein>
    <submittedName>
        <fullName evidence="4">Uncharacterized protein</fullName>
    </submittedName>
</protein>
<sequence>MISSTTGKDEMTKALQVLKSRVDCVHALGLELYILYGGNLAKRSNQVYTYNPNTNAWAQPKVSGKPPPATFYNCIWYEEPLMYVMGGETEKKKTNDLFCLNTETWTWRKFFIFESPAPRYQHSITRGEKDSTAIMFGGFSTKNLNDLWELDMTMVSHTGKGDLPGAVWNSLSQKGTIPPKRRGHKIIKIPAKNQIVLYGGYTLEDEDIEQKEDNDLYILDLLSVTWSKLKLDGEYPEPRALHSMTFFTPQDLLIFGGEQIEFKDSDENSVNFLNDVYIINLPDKKLKKFTISSQHPCPLYEHVCILKSGPYNPKTLIFGEISTKYVKSFPVTLSYHCIEEEVKLGKSNQEKLERERIQNLKSENIQALENKLGLNTEIIAEYKQQIEDRVAHEETKQSPTLKMEKMKQDLDALFNKKSQIEKDIQNRNQKLKAKFEENKAKFAHFQKLVKEKQSLAEIYQKKAQVLEQNFGKAELFLLKMLSINERLEALNPGDRISIFDQSESLPNPPNLESLKIQHKKALLGVREFYSSFSPSIEEANSENSAVLSKIEELHSKVVGAKSGQ</sequence>
<dbReference type="SUPFAM" id="SSF50965">
    <property type="entry name" value="Galactose oxidase, central domain"/>
    <property type="match status" value="1"/>
</dbReference>
<dbReference type="PANTHER" id="PTHR46093">
    <property type="entry name" value="ACYL-COA-BINDING DOMAIN-CONTAINING PROTEIN 5"/>
    <property type="match status" value="1"/>
</dbReference>
<proteinExistence type="predicted"/>
<organism evidence="4 5">
    <name type="scientific">Euplotes crassus</name>
    <dbReference type="NCBI Taxonomy" id="5936"/>
    <lineage>
        <taxon>Eukaryota</taxon>
        <taxon>Sar</taxon>
        <taxon>Alveolata</taxon>
        <taxon>Ciliophora</taxon>
        <taxon>Intramacronucleata</taxon>
        <taxon>Spirotrichea</taxon>
        <taxon>Hypotrichia</taxon>
        <taxon>Euplotida</taxon>
        <taxon>Euplotidae</taxon>
        <taxon>Moneuplotes</taxon>
    </lineage>
</organism>
<dbReference type="InterPro" id="IPR015915">
    <property type="entry name" value="Kelch-typ_b-propeller"/>
</dbReference>
<dbReference type="Pfam" id="PF24681">
    <property type="entry name" value="Kelch_KLHDC2_KLHL20_DRC7"/>
    <property type="match status" value="2"/>
</dbReference>
<evidence type="ECO:0000256" key="1">
    <source>
        <dbReference type="ARBA" id="ARBA00022441"/>
    </source>
</evidence>
<dbReference type="InterPro" id="IPR011043">
    <property type="entry name" value="Gal_Oxase/kelch_b-propeller"/>
</dbReference>
<evidence type="ECO:0000256" key="3">
    <source>
        <dbReference type="SAM" id="Coils"/>
    </source>
</evidence>
<dbReference type="EMBL" id="CAMPGE010005174">
    <property type="protein sequence ID" value="CAI2364022.1"/>
    <property type="molecule type" value="Genomic_DNA"/>
</dbReference>
<gene>
    <name evidence="4" type="ORF">ECRASSUSDP1_LOCUS5362</name>
</gene>
<evidence type="ECO:0000256" key="2">
    <source>
        <dbReference type="ARBA" id="ARBA00022737"/>
    </source>
</evidence>
<comment type="caution">
    <text evidence="4">The sequence shown here is derived from an EMBL/GenBank/DDBJ whole genome shotgun (WGS) entry which is preliminary data.</text>
</comment>
<keyword evidence="3" id="KW-0175">Coiled coil</keyword>
<dbReference type="PANTHER" id="PTHR46093:SF18">
    <property type="entry name" value="FIBRONECTIN TYPE-III DOMAIN-CONTAINING PROTEIN"/>
    <property type="match status" value="1"/>
</dbReference>
<feature type="coiled-coil region" evidence="3">
    <location>
        <begin position="357"/>
        <end position="469"/>
    </location>
</feature>
<evidence type="ECO:0000313" key="5">
    <source>
        <dbReference type="Proteomes" id="UP001295684"/>
    </source>
</evidence>
<dbReference type="Proteomes" id="UP001295684">
    <property type="component" value="Unassembled WGS sequence"/>
</dbReference>
<accession>A0AAD1X9T9</accession>
<keyword evidence="5" id="KW-1185">Reference proteome</keyword>
<dbReference type="Gene3D" id="2.120.10.80">
    <property type="entry name" value="Kelch-type beta propeller"/>
    <property type="match status" value="2"/>
</dbReference>
<keyword evidence="1" id="KW-0880">Kelch repeat</keyword>
<reference evidence="4" key="1">
    <citation type="submission" date="2023-07" db="EMBL/GenBank/DDBJ databases">
        <authorList>
            <consortium name="AG Swart"/>
            <person name="Singh M."/>
            <person name="Singh A."/>
            <person name="Seah K."/>
            <person name="Emmerich C."/>
        </authorList>
    </citation>
    <scope>NUCLEOTIDE SEQUENCE</scope>
    <source>
        <strain evidence="4">DP1</strain>
    </source>
</reference>
<keyword evidence="2" id="KW-0677">Repeat</keyword>
<dbReference type="AlphaFoldDB" id="A0AAD1X9T9"/>
<evidence type="ECO:0000313" key="4">
    <source>
        <dbReference type="EMBL" id="CAI2364022.1"/>
    </source>
</evidence>